<evidence type="ECO:0000313" key="3">
    <source>
        <dbReference type="Proteomes" id="UP000796761"/>
    </source>
</evidence>
<dbReference type="EMBL" id="SWJQ01001894">
    <property type="protein sequence ID" value="TRZ07217.1"/>
    <property type="molecule type" value="Genomic_DNA"/>
</dbReference>
<name>A0A8K1D941_9PASS</name>
<dbReference type="AlphaFoldDB" id="A0A8K1D941"/>
<dbReference type="OrthoDB" id="6159439at2759"/>
<reference evidence="2" key="1">
    <citation type="submission" date="2019-04" db="EMBL/GenBank/DDBJ databases">
        <title>Genome assembly of Zosterops borbonicus 15179.</title>
        <authorList>
            <person name="Leroy T."/>
            <person name="Anselmetti Y."/>
            <person name="Tilak M.-K."/>
            <person name="Nabholz B."/>
        </authorList>
    </citation>
    <scope>NUCLEOTIDE SEQUENCE</scope>
    <source>
        <strain evidence="2">HGM_15179</strain>
        <tissue evidence="2">Muscle</tissue>
    </source>
</reference>
<accession>A0A8K1D941</accession>
<proteinExistence type="predicted"/>
<evidence type="ECO:0000256" key="1">
    <source>
        <dbReference type="SAM" id="MobiDB-lite"/>
    </source>
</evidence>
<gene>
    <name evidence="2" type="ORF">HGM15179_019888</name>
</gene>
<protein>
    <submittedName>
        <fullName evidence="2">Uncharacterized protein</fullName>
    </submittedName>
</protein>
<keyword evidence="3" id="KW-1185">Reference proteome</keyword>
<organism evidence="2 3">
    <name type="scientific">Zosterops borbonicus</name>
    <dbReference type="NCBI Taxonomy" id="364589"/>
    <lineage>
        <taxon>Eukaryota</taxon>
        <taxon>Metazoa</taxon>
        <taxon>Chordata</taxon>
        <taxon>Craniata</taxon>
        <taxon>Vertebrata</taxon>
        <taxon>Euteleostomi</taxon>
        <taxon>Archelosauria</taxon>
        <taxon>Archosauria</taxon>
        <taxon>Dinosauria</taxon>
        <taxon>Saurischia</taxon>
        <taxon>Theropoda</taxon>
        <taxon>Coelurosauria</taxon>
        <taxon>Aves</taxon>
        <taxon>Neognathae</taxon>
        <taxon>Neoaves</taxon>
        <taxon>Telluraves</taxon>
        <taxon>Australaves</taxon>
        <taxon>Passeriformes</taxon>
        <taxon>Sylvioidea</taxon>
        <taxon>Zosteropidae</taxon>
        <taxon>Zosterops</taxon>
    </lineage>
</organism>
<dbReference type="Proteomes" id="UP000796761">
    <property type="component" value="Unassembled WGS sequence"/>
</dbReference>
<sequence length="201" mass="21845">RFFPKESVPGNPKESKGIPGNPKESQGIPKNPKESQGIPGNPKESQGIQRNPRESPDFQRNPKESQRIQRNPKESQGIPGNPKESQGIPGNLKGIPKNTKESQGFLLSVSDPGGFGGTKIGATTFEAAKLVGHLKITRLDLNGRFDGKHQDAAAYSGIKKNPPVHLLEKEKVIPIQLKSLKNLKGLMERGTLMTMQRCGQG</sequence>
<feature type="compositionally biased region" description="Basic and acidic residues" evidence="1">
    <location>
        <begin position="51"/>
        <end position="73"/>
    </location>
</feature>
<evidence type="ECO:0000313" key="2">
    <source>
        <dbReference type="EMBL" id="TRZ07217.1"/>
    </source>
</evidence>
<comment type="caution">
    <text evidence="2">The sequence shown here is derived from an EMBL/GenBank/DDBJ whole genome shotgun (WGS) entry which is preliminary data.</text>
</comment>
<feature type="region of interest" description="Disordered" evidence="1">
    <location>
        <begin position="1"/>
        <end position="98"/>
    </location>
</feature>
<feature type="non-terminal residue" evidence="2">
    <location>
        <position position="1"/>
    </location>
</feature>